<evidence type="ECO:0000313" key="9">
    <source>
        <dbReference type="Proteomes" id="UP000650833"/>
    </source>
</evidence>
<sequence>MADDLKYRQKYKELRKRIREIEEENDVLNVRLFKAHKSIRHLKLERTFLLDRMDKSNHNSLDYNSDNSDVGSDIYSHDESDMVIFWALSPIGSHKHDGRGRIEKLAANKPQRKKKDPNAPKGPGNVFFLYCRLERDKVKDEFPTENLGEVTRLLGQRWKGLTKDEKKKYYDMYKRELDEYEEAMKIYTLNGGPATAGGLASTDVGSSNDVNENGEVGMASAMSSPAQSTEMSMDFPSDPAQNHDSPDVGSIMDDDDMKDVGSTPQSDIYHSSEPMMSNWQPPV</sequence>
<protein>
    <recommendedName>
        <fullName evidence="7">HMG box domain-containing protein</fullName>
    </recommendedName>
</protein>
<dbReference type="Pfam" id="PF24245">
    <property type="entry name" value="INO80F"/>
    <property type="match status" value="1"/>
</dbReference>
<evidence type="ECO:0000313" key="8">
    <source>
        <dbReference type="EMBL" id="KAG2194279.1"/>
    </source>
</evidence>
<feature type="DNA-binding region" description="HMG box" evidence="4">
    <location>
        <begin position="120"/>
        <end position="188"/>
    </location>
</feature>
<dbReference type="GO" id="GO:0003677">
    <property type="term" value="F:DNA binding"/>
    <property type="evidence" value="ECO:0007669"/>
    <property type="project" value="UniProtKB-UniRule"/>
</dbReference>
<dbReference type="PANTHER" id="PTHR48112:SF22">
    <property type="entry name" value="MITOCHONDRIAL TRANSCRIPTION FACTOR A, ISOFORM B"/>
    <property type="match status" value="1"/>
</dbReference>
<dbReference type="AlphaFoldDB" id="A0A8H7QKD1"/>
<dbReference type="InterPro" id="IPR009071">
    <property type="entry name" value="HMG_box_dom"/>
</dbReference>
<dbReference type="InterPro" id="IPR050342">
    <property type="entry name" value="HMGB"/>
</dbReference>
<evidence type="ECO:0000256" key="1">
    <source>
        <dbReference type="ARBA" id="ARBA00004123"/>
    </source>
</evidence>
<evidence type="ECO:0000259" key="7">
    <source>
        <dbReference type="PROSITE" id="PS50118"/>
    </source>
</evidence>
<keyword evidence="5" id="KW-0175">Coiled coil</keyword>
<feature type="compositionally biased region" description="Polar residues" evidence="6">
    <location>
        <begin position="221"/>
        <end position="231"/>
    </location>
</feature>
<organism evidence="8 9">
    <name type="scientific">Mucor plumbeus</name>
    <dbReference type="NCBI Taxonomy" id="97098"/>
    <lineage>
        <taxon>Eukaryota</taxon>
        <taxon>Fungi</taxon>
        <taxon>Fungi incertae sedis</taxon>
        <taxon>Mucoromycota</taxon>
        <taxon>Mucoromycotina</taxon>
        <taxon>Mucoromycetes</taxon>
        <taxon>Mucorales</taxon>
        <taxon>Mucorineae</taxon>
        <taxon>Mucoraceae</taxon>
        <taxon>Mucor</taxon>
    </lineage>
</organism>
<reference evidence="8" key="1">
    <citation type="submission" date="2020-12" db="EMBL/GenBank/DDBJ databases">
        <title>Metabolic potential, ecology and presence of endohyphal bacteria is reflected in genomic diversity of Mucoromycotina.</title>
        <authorList>
            <person name="Muszewska A."/>
            <person name="Okrasinska A."/>
            <person name="Steczkiewicz K."/>
            <person name="Drgas O."/>
            <person name="Orlowska M."/>
            <person name="Perlinska-Lenart U."/>
            <person name="Aleksandrzak-Piekarczyk T."/>
            <person name="Szatraj K."/>
            <person name="Zielenkiewicz U."/>
            <person name="Pilsyk S."/>
            <person name="Malc E."/>
            <person name="Mieczkowski P."/>
            <person name="Kruszewska J.S."/>
            <person name="Biernat P."/>
            <person name="Pawlowska J."/>
        </authorList>
    </citation>
    <scope>NUCLEOTIDE SEQUENCE</scope>
    <source>
        <strain evidence="8">CBS 226.32</strain>
    </source>
</reference>
<dbReference type="Gene3D" id="1.10.30.10">
    <property type="entry name" value="High mobility group box domain"/>
    <property type="match status" value="1"/>
</dbReference>
<evidence type="ECO:0000256" key="5">
    <source>
        <dbReference type="SAM" id="Coils"/>
    </source>
</evidence>
<feature type="coiled-coil region" evidence="5">
    <location>
        <begin position="163"/>
        <end position="190"/>
    </location>
</feature>
<dbReference type="SUPFAM" id="SSF47095">
    <property type="entry name" value="HMG-box"/>
    <property type="match status" value="1"/>
</dbReference>
<dbReference type="PROSITE" id="PS50118">
    <property type="entry name" value="HMG_BOX_2"/>
    <property type="match status" value="1"/>
</dbReference>
<dbReference type="EMBL" id="JAEPRC010000595">
    <property type="protein sequence ID" value="KAG2194279.1"/>
    <property type="molecule type" value="Genomic_DNA"/>
</dbReference>
<name>A0A8H7QKD1_9FUNG</name>
<evidence type="ECO:0000256" key="6">
    <source>
        <dbReference type="SAM" id="MobiDB-lite"/>
    </source>
</evidence>
<gene>
    <name evidence="8" type="ORF">INT46_000047</name>
</gene>
<accession>A0A8H7QKD1</accession>
<evidence type="ECO:0000256" key="3">
    <source>
        <dbReference type="ARBA" id="ARBA00023242"/>
    </source>
</evidence>
<feature type="domain" description="HMG box" evidence="7">
    <location>
        <begin position="120"/>
        <end position="188"/>
    </location>
</feature>
<keyword evidence="3 4" id="KW-0539">Nucleus</keyword>
<comment type="caution">
    <text evidence="8">The sequence shown here is derived from an EMBL/GenBank/DDBJ whole genome shotgun (WGS) entry which is preliminary data.</text>
</comment>
<dbReference type="OrthoDB" id="1919336at2759"/>
<feature type="coiled-coil region" evidence="5">
    <location>
        <begin position="4"/>
        <end position="31"/>
    </location>
</feature>
<feature type="compositionally biased region" description="Polar residues" evidence="6">
    <location>
        <begin position="262"/>
        <end position="283"/>
    </location>
</feature>
<proteinExistence type="predicted"/>
<dbReference type="GO" id="GO:0005634">
    <property type="term" value="C:nucleus"/>
    <property type="evidence" value="ECO:0007669"/>
    <property type="project" value="UniProtKB-SubCell"/>
</dbReference>
<dbReference type="SMART" id="SM00398">
    <property type="entry name" value="HMG"/>
    <property type="match status" value="1"/>
</dbReference>
<dbReference type="InterPro" id="IPR036910">
    <property type="entry name" value="HMG_box_dom_sf"/>
</dbReference>
<dbReference type="PANTHER" id="PTHR48112">
    <property type="entry name" value="HIGH MOBILITY GROUP PROTEIN DSP1"/>
    <property type="match status" value="1"/>
</dbReference>
<evidence type="ECO:0000256" key="2">
    <source>
        <dbReference type="ARBA" id="ARBA00023125"/>
    </source>
</evidence>
<evidence type="ECO:0000256" key="4">
    <source>
        <dbReference type="PROSITE-ProRule" id="PRU00267"/>
    </source>
</evidence>
<dbReference type="Pfam" id="PF00505">
    <property type="entry name" value="HMG_box"/>
    <property type="match status" value="1"/>
</dbReference>
<dbReference type="InterPro" id="IPR056513">
    <property type="entry name" value="INO80F"/>
</dbReference>
<comment type="subcellular location">
    <subcellularLocation>
        <location evidence="1">Nucleus</location>
    </subcellularLocation>
</comment>
<feature type="region of interest" description="Disordered" evidence="6">
    <location>
        <begin position="200"/>
        <end position="283"/>
    </location>
</feature>
<keyword evidence="9" id="KW-1185">Reference proteome</keyword>
<dbReference type="Proteomes" id="UP000650833">
    <property type="component" value="Unassembled WGS sequence"/>
</dbReference>
<keyword evidence="2 4" id="KW-0238">DNA-binding</keyword>